<dbReference type="SUPFAM" id="SSF46785">
    <property type="entry name" value="Winged helix' DNA-binding domain"/>
    <property type="match status" value="1"/>
</dbReference>
<keyword evidence="1" id="KW-0805">Transcription regulation</keyword>
<dbReference type="InterPro" id="IPR036390">
    <property type="entry name" value="WH_DNA-bd_sf"/>
</dbReference>
<keyword evidence="2" id="KW-0238">DNA-binding</keyword>
<dbReference type="Gene3D" id="1.10.10.10">
    <property type="entry name" value="Winged helix-like DNA-binding domain superfamily/Winged helix DNA-binding domain"/>
    <property type="match status" value="1"/>
</dbReference>
<proteinExistence type="predicted"/>
<dbReference type="SMART" id="SM00347">
    <property type="entry name" value="HTH_MARR"/>
    <property type="match status" value="1"/>
</dbReference>
<accession>A0ABV1B4H9</accession>
<dbReference type="PRINTS" id="PR00598">
    <property type="entry name" value="HTHMARR"/>
</dbReference>
<evidence type="ECO:0000313" key="5">
    <source>
        <dbReference type="EMBL" id="MEQ2365345.1"/>
    </source>
</evidence>
<feature type="domain" description="HTH marR-type" evidence="4">
    <location>
        <begin position="10"/>
        <end position="145"/>
    </location>
</feature>
<sequence length="150" mass="17233">MKGLFFMDNYDQLNEILVYLFDHALDIERNFLIRDTFKDISVNDMHVINAIGLHNEVNMSSLAKKVGVTVGTLTIAINGLVRKEYVLRTRSETDRRVVLVSLTEKGESAFRHHEDFHTRIVDAIHASLTEEECRILIKGLSSFEKNLKDI</sequence>
<evidence type="ECO:0000313" key="6">
    <source>
        <dbReference type="Proteomes" id="UP001469749"/>
    </source>
</evidence>
<dbReference type="Pfam" id="PF01047">
    <property type="entry name" value="MarR"/>
    <property type="match status" value="1"/>
</dbReference>
<evidence type="ECO:0000259" key="4">
    <source>
        <dbReference type="PROSITE" id="PS50995"/>
    </source>
</evidence>
<dbReference type="PANTHER" id="PTHR42756:SF1">
    <property type="entry name" value="TRANSCRIPTIONAL REPRESSOR OF EMRAB OPERON"/>
    <property type="match status" value="1"/>
</dbReference>
<reference evidence="5 6" key="1">
    <citation type="submission" date="2024-03" db="EMBL/GenBank/DDBJ databases">
        <title>Human intestinal bacterial collection.</title>
        <authorList>
            <person name="Pauvert C."/>
            <person name="Hitch T.C.A."/>
            <person name="Clavel T."/>
        </authorList>
    </citation>
    <scope>NUCLEOTIDE SEQUENCE [LARGE SCALE GENOMIC DNA]</scope>
    <source>
        <strain evidence="5 6">CLA-AA-H190</strain>
    </source>
</reference>
<dbReference type="InterPro" id="IPR000835">
    <property type="entry name" value="HTH_MarR-typ"/>
</dbReference>
<evidence type="ECO:0000256" key="3">
    <source>
        <dbReference type="ARBA" id="ARBA00023163"/>
    </source>
</evidence>
<comment type="caution">
    <text evidence="5">The sequence shown here is derived from an EMBL/GenBank/DDBJ whole genome shotgun (WGS) entry which is preliminary data.</text>
</comment>
<dbReference type="InterPro" id="IPR036388">
    <property type="entry name" value="WH-like_DNA-bd_sf"/>
</dbReference>
<dbReference type="PROSITE" id="PS50995">
    <property type="entry name" value="HTH_MARR_2"/>
    <property type="match status" value="1"/>
</dbReference>
<gene>
    <name evidence="5" type="ORF">WMO25_09585</name>
</gene>
<name>A0ABV1B4H9_9FIRM</name>
<protein>
    <submittedName>
        <fullName evidence="5">MarR family transcriptional regulator</fullName>
    </submittedName>
</protein>
<dbReference type="Proteomes" id="UP001469749">
    <property type="component" value="Unassembled WGS sequence"/>
</dbReference>
<keyword evidence="3" id="KW-0804">Transcription</keyword>
<dbReference type="PANTHER" id="PTHR42756">
    <property type="entry name" value="TRANSCRIPTIONAL REGULATOR, MARR"/>
    <property type="match status" value="1"/>
</dbReference>
<evidence type="ECO:0000256" key="1">
    <source>
        <dbReference type="ARBA" id="ARBA00023015"/>
    </source>
</evidence>
<organism evidence="5 6">
    <name type="scientific">Coprococcus intestinihominis</name>
    <dbReference type="NCBI Taxonomy" id="3133154"/>
    <lineage>
        <taxon>Bacteria</taxon>
        <taxon>Bacillati</taxon>
        <taxon>Bacillota</taxon>
        <taxon>Clostridia</taxon>
        <taxon>Lachnospirales</taxon>
        <taxon>Lachnospiraceae</taxon>
        <taxon>Coprococcus</taxon>
    </lineage>
</organism>
<evidence type="ECO:0000256" key="2">
    <source>
        <dbReference type="ARBA" id="ARBA00023125"/>
    </source>
</evidence>
<dbReference type="EMBL" id="JBBMEK010000107">
    <property type="protein sequence ID" value="MEQ2365345.1"/>
    <property type="molecule type" value="Genomic_DNA"/>
</dbReference>
<keyword evidence="6" id="KW-1185">Reference proteome</keyword>